<name>A0A839UXK0_9GAMM</name>
<dbReference type="SUPFAM" id="SSF53756">
    <property type="entry name" value="UDP-Glycosyltransferase/glycogen phosphorylase"/>
    <property type="match status" value="1"/>
</dbReference>
<dbReference type="RefSeq" id="WP_183911583.1">
    <property type="nucleotide sequence ID" value="NZ_JACHXZ010000005.1"/>
</dbReference>
<keyword evidence="2" id="KW-1185">Reference proteome</keyword>
<dbReference type="EMBL" id="JACHXZ010000005">
    <property type="protein sequence ID" value="MBB3170087.1"/>
    <property type="molecule type" value="Genomic_DNA"/>
</dbReference>
<comment type="caution">
    <text evidence="1">The sequence shown here is derived from an EMBL/GenBank/DDBJ whole genome shotgun (WGS) entry which is preliminary data.</text>
</comment>
<sequence>MSLSAKSAWITWEYQPRNISMAKALGVQLHQLISNKPRLLKYAYLTIKTLPILLNRNIEVIFVQNPSIVLCTLAIAVAKPLGKKVIIDAHNAGIFPLEGRSKILNALCKWLFNRADLTIVTNSQISTYVSENGGKPVIMPDPLPSFPTSNNFTPGNHFFLICSWSDDEPYGTVIDAFRNMPDCTLKISGNYTKKLSKAYIENLPDNIILCGFITRKEYEETLASATAVIDLTDREMCVLCGIYEGVAAEVPVITTPTTAIFEVFENHVYYTKSDQEDIIKITKKITAIDRISIYEKAIKAKKYIIKQQESRIDHIKNVVINTLRT</sequence>
<evidence type="ECO:0000313" key="1">
    <source>
        <dbReference type="EMBL" id="MBB3170087.1"/>
    </source>
</evidence>
<reference evidence="1 2" key="1">
    <citation type="submission" date="2020-08" db="EMBL/GenBank/DDBJ databases">
        <title>Genomic Encyclopedia of Type Strains, Phase III (KMG-III): the genomes of soil and plant-associated and newly described type strains.</title>
        <authorList>
            <person name="Whitman W."/>
        </authorList>
    </citation>
    <scope>NUCLEOTIDE SEQUENCE [LARGE SCALE GENOMIC DNA]</scope>
    <source>
        <strain evidence="1 2">CECT 8571</strain>
    </source>
</reference>
<gene>
    <name evidence="1" type="ORF">FHS30_003304</name>
</gene>
<dbReference type="Proteomes" id="UP000559987">
    <property type="component" value="Unassembled WGS sequence"/>
</dbReference>
<accession>A0A839UXK0</accession>
<evidence type="ECO:0000313" key="2">
    <source>
        <dbReference type="Proteomes" id="UP000559987"/>
    </source>
</evidence>
<keyword evidence="1" id="KW-0808">Transferase</keyword>
<proteinExistence type="predicted"/>
<organism evidence="1 2">
    <name type="scientific">Simiduia aestuariiviva</name>
    <dbReference type="NCBI Taxonomy" id="1510459"/>
    <lineage>
        <taxon>Bacteria</taxon>
        <taxon>Pseudomonadati</taxon>
        <taxon>Pseudomonadota</taxon>
        <taxon>Gammaproteobacteria</taxon>
        <taxon>Cellvibrionales</taxon>
        <taxon>Cellvibrionaceae</taxon>
        <taxon>Simiduia</taxon>
    </lineage>
</organism>
<dbReference type="Gene3D" id="3.40.50.2000">
    <property type="entry name" value="Glycogen Phosphorylase B"/>
    <property type="match status" value="2"/>
</dbReference>
<protein>
    <submittedName>
        <fullName evidence="1">Glycosyltransferase involved in cell wall biosynthesis</fullName>
    </submittedName>
</protein>
<dbReference type="AlphaFoldDB" id="A0A839UXK0"/>
<dbReference type="GO" id="GO:0016740">
    <property type="term" value="F:transferase activity"/>
    <property type="evidence" value="ECO:0007669"/>
    <property type="project" value="UniProtKB-KW"/>
</dbReference>